<keyword evidence="2" id="KW-1185">Reference proteome</keyword>
<protein>
    <recommendedName>
        <fullName evidence="3">Pentatricopeptide repeat-containing protein</fullName>
    </recommendedName>
</protein>
<dbReference type="AlphaFoldDB" id="A0A1E5UJF4"/>
<comment type="caution">
    <text evidence="1">The sequence shown here is derived from an EMBL/GenBank/DDBJ whole genome shotgun (WGS) entry which is preliminary data.</text>
</comment>
<evidence type="ECO:0000313" key="2">
    <source>
        <dbReference type="Proteomes" id="UP000095767"/>
    </source>
</evidence>
<dbReference type="EMBL" id="LWDX02075257">
    <property type="protein sequence ID" value="OEL12948.1"/>
    <property type="molecule type" value="Genomic_DNA"/>
</dbReference>
<proteinExistence type="predicted"/>
<dbReference type="Proteomes" id="UP000095767">
    <property type="component" value="Unassembled WGS sequence"/>
</dbReference>
<reference evidence="1 2" key="1">
    <citation type="submission" date="2016-09" db="EMBL/GenBank/DDBJ databases">
        <title>The draft genome of Dichanthelium oligosanthes: A C3 panicoid grass species.</title>
        <authorList>
            <person name="Studer A.J."/>
            <person name="Schnable J.C."/>
            <person name="Brutnell T.P."/>
        </authorList>
    </citation>
    <scope>NUCLEOTIDE SEQUENCE [LARGE SCALE GENOMIC DNA]</scope>
    <source>
        <strain evidence="2">cv. Kellogg 1175</strain>
        <tissue evidence="1">Leaf</tissue>
    </source>
</reference>
<organism evidence="1 2">
    <name type="scientific">Dichanthelium oligosanthes</name>
    <dbReference type="NCBI Taxonomy" id="888268"/>
    <lineage>
        <taxon>Eukaryota</taxon>
        <taxon>Viridiplantae</taxon>
        <taxon>Streptophyta</taxon>
        <taxon>Embryophyta</taxon>
        <taxon>Tracheophyta</taxon>
        <taxon>Spermatophyta</taxon>
        <taxon>Magnoliopsida</taxon>
        <taxon>Liliopsida</taxon>
        <taxon>Poales</taxon>
        <taxon>Poaceae</taxon>
        <taxon>PACMAD clade</taxon>
        <taxon>Panicoideae</taxon>
        <taxon>Panicodae</taxon>
        <taxon>Paniceae</taxon>
        <taxon>Dichantheliinae</taxon>
        <taxon>Dichanthelium</taxon>
    </lineage>
</organism>
<dbReference type="STRING" id="888268.A0A1E5UJF4"/>
<evidence type="ECO:0000313" key="1">
    <source>
        <dbReference type="EMBL" id="OEL12948.1"/>
    </source>
</evidence>
<evidence type="ECO:0008006" key="3">
    <source>
        <dbReference type="Google" id="ProtNLM"/>
    </source>
</evidence>
<accession>A0A1E5UJF4</accession>
<name>A0A1E5UJF4_9POAL</name>
<gene>
    <name evidence="1" type="ORF">BAE44_0026032</name>
</gene>
<sequence>MPSMASSAAAASSSLAAILHPLCWRRLHTPHVAGRAPPDSKNVAALSAELRRLARAGRLPSALSLLDHLSHRGVPATASAFAELLSACCFLQVHARHYCRAPPCGPPPPPPLPAAARGMMTPVPVHRHELELEENDDSKLSEGISRGGIGDAAVRRNWTLVDRFGRSRPAA</sequence>